<dbReference type="EMBL" id="ADLK01000005">
    <property type="protein sequence ID" value="KMW23714.1"/>
    <property type="molecule type" value="Genomic_DNA"/>
</dbReference>
<dbReference type="Proteomes" id="UP000037392">
    <property type="component" value="Unassembled WGS sequence"/>
</dbReference>
<evidence type="ECO:0000256" key="1">
    <source>
        <dbReference type="SAM" id="MobiDB-lite"/>
    </source>
</evidence>
<dbReference type="GeneID" id="93165706"/>
<dbReference type="RefSeq" id="WP_197092165.1">
    <property type="nucleotide sequence ID" value="NZ_KQ235876.1"/>
</dbReference>
<dbReference type="InterPro" id="IPR046258">
    <property type="entry name" value="DUF6291"/>
</dbReference>
<name>A0A0J9CGG0_9FIRM</name>
<feature type="region of interest" description="Disordered" evidence="1">
    <location>
        <begin position="71"/>
        <end position="118"/>
    </location>
</feature>
<dbReference type="PATRIC" id="fig|742734.4.peg.986"/>
<organism evidence="3 4">
    <name type="scientific">[Clostridium] citroniae WAL-19142</name>
    <dbReference type="NCBI Taxonomy" id="742734"/>
    <lineage>
        <taxon>Bacteria</taxon>
        <taxon>Bacillati</taxon>
        <taxon>Bacillota</taxon>
        <taxon>Clostridia</taxon>
        <taxon>Lachnospirales</taxon>
        <taxon>Lachnospiraceae</taxon>
        <taxon>Enterocloster</taxon>
    </lineage>
</organism>
<dbReference type="AlphaFoldDB" id="A0A0J9CGG0"/>
<feature type="domain" description="DUF6291" evidence="2">
    <location>
        <begin position="14"/>
        <end position="83"/>
    </location>
</feature>
<dbReference type="Pfam" id="PF19808">
    <property type="entry name" value="DUF6291"/>
    <property type="match status" value="1"/>
</dbReference>
<gene>
    <name evidence="3" type="ORF">HMPREF9470_00930</name>
</gene>
<evidence type="ECO:0000259" key="2">
    <source>
        <dbReference type="Pfam" id="PF19808"/>
    </source>
</evidence>
<protein>
    <recommendedName>
        <fullName evidence="2">DUF6291 domain-containing protein</fullName>
    </recommendedName>
</protein>
<comment type="caution">
    <text evidence="3">The sequence shown here is derived from an EMBL/GenBank/DDBJ whole genome shotgun (WGS) entry which is preliminary data.</text>
</comment>
<evidence type="ECO:0000313" key="3">
    <source>
        <dbReference type="EMBL" id="KMW23714.1"/>
    </source>
</evidence>
<evidence type="ECO:0000313" key="4">
    <source>
        <dbReference type="Proteomes" id="UP000037392"/>
    </source>
</evidence>
<accession>A0A0J9CGG0</accession>
<reference evidence="3 4" key="1">
    <citation type="submission" date="2011-04" db="EMBL/GenBank/DDBJ databases">
        <title>The Genome Sequence of Clostridium citroniae WAL-19142.</title>
        <authorList>
            <consortium name="The Broad Institute Genome Sequencing Platform"/>
            <person name="Earl A."/>
            <person name="Ward D."/>
            <person name="Feldgarden M."/>
            <person name="Gevers D."/>
            <person name="Warren Y.A."/>
            <person name="Tyrrell K.L."/>
            <person name="Citron D.M."/>
            <person name="Goldstein E.J."/>
            <person name="Daigneault M."/>
            <person name="Allen-Vercoe E."/>
            <person name="Young S.K."/>
            <person name="Zeng Q."/>
            <person name="Gargeya S."/>
            <person name="Fitzgerald M."/>
            <person name="Haas B."/>
            <person name="Abouelleil A."/>
            <person name="Alvarado L."/>
            <person name="Arachchi H.M."/>
            <person name="Berlin A."/>
            <person name="Brown A."/>
            <person name="Chapman S.B."/>
            <person name="Chen Z."/>
            <person name="Dunbar C."/>
            <person name="Freedman E."/>
            <person name="Gearin G."/>
            <person name="Gellesch M."/>
            <person name="Goldberg J."/>
            <person name="Griggs A."/>
            <person name="Gujja S."/>
            <person name="Heilman E.R."/>
            <person name="Heiman D."/>
            <person name="Howarth C."/>
            <person name="Larson L."/>
            <person name="Lui A."/>
            <person name="MacDonald P.J."/>
            <person name="Mehta T."/>
            <person name="Montmayeur A."/>
            <person name="Murphy C."/>
            <person name="Neiman D."/>
            <person name="Pearson M."/>
            <person name="Priest M."/>
            <person name="Roberts A."/>
            <person name="Saif S."/>
            <person name="Shea T."/>
            <person name="Shenoy N."/>
            <person name="Sisk P."/>
            <person name="Stolte C."/>
            <person name="Sykes S."/>
            <person name="White J."/>
            <person name="Yandava C."/>
            <person name="Wortman J."/>
            <person name="Nusbaum C."/>
            <person name="Birren B."/>
        </authorList>
    </citation>
    <scope>NUCLEOTIDE SEQUENCE [LARGE SCALE GENOMIC DNA]</scope>
    <source>
        <strain evidence="3 4">WAL-19142</strain>
    </source>
</reference>
<feature type="compositionally biased region" description="Polar residues" evidence="1">
    <location>
        <begin position="84"/>
        <end position="106"/>
    </location>
</feature>
<sequence length="254" mass="29146">MLVDNWMVVDMRESVVFYRSFYEAVKELPPEQFKAAVTAIMEYGLNEKEPETSGIERTIFLLTKPQIDANNRKYLNGTKGGRPKTSQEPINNQTGTKSKPTNNQTEIKPEPKVKDKVKDKVKVKDNDNTFCPEPDKSAPGSPVAISFMLNDKSMYDVTENDVDMFQKLYPAIDVMQEIRKVVGWCESNPKNRKTRSGAKRFLNGWLSRAQDRARPSQIPVKQNNNKFHNFDQRDTDYDAIAMQKTQEWLQGGND</sequence>
<feature type="compositionally biased region" description="Basic and acidic residues" evidence="1">
    <location>
        <begin position="107"/>
        <end position="118"/>
    </location>
</feature>
<proteinExistence type="predicted"/>